<dbReference type="GO" id="GO:0010468">
    <property type="term" value="P:regulation of gene expression"/>
    <property type="evidence" value="ECO:0007669"/>
    <property type="project" value="TreeGrafter"/>
</dbReference>
<evidence type="ECO:0000313" key="7">
    <source>
        <dbReference type="EMBL" id="CAH0549681.1"/>
    </source>
</evidence>
<dbReference type="GO" id="GO:0005634">
    <property type="term" value="C:nucleus"/>
    <property type="evidence" value="ECO:0007669"/>
    <property type="project" value="TreeGrafter"/>
</dbReference>
<dbReference type="PROSITE" id="PS50157">
    <property type="entry name" value="ZINC_FINGER_C2H2_2"/>
    <property type="match status" value="2"/>
</dbReference>
<protein>
    <recommendedName>
        <fullName evidence="6">C2H2-type domain-containing protein</fullName>
    </recommendedName>
</protein>
<dbReference type="PANTHER" id="PTHR24403">
    <property type="entry name" value="ZINC FINGER PROTEIN"/>
    <property type="match status" value="1"/>
</dbReference>
<evidence type="ECO:0000313" key="8">
    <source>
        <dbReference type="Proteomes" id="UP001154078"/>
    </source>
</evidence>
<dbReference type="GO" id="GO:0008270">
    <property type="term" value="F:zinc ion binding"/>
    <property type="evidence" value="ECO:0007669"/>
    <property type="project" value="UniProtKB-KW"/>
</dbReference>
<dbReference type="OrthoDB" id="3561125at2759"/>
<dbReference type="InterPro" id="IPR013087">
    <property type="entry name" value="Znf_C2H2_type"/>
</dbReference>
<feature type="domain" description="C2H2-type" evidence="6">
    <location>
        <begin position="222"/>
        <end position="249"/>
    </location>
</feature>
<evidence type="ECO:0000256" key="2">
    <source>
        <dbReference type="ARBA" id="ARBA00022737"/>
    </source>
</evidence>
<name>A0A9P0FDD7_BRAAE</name>
<reference evidence="7" key="1">
    <citation type="submission" date="2021-12" db="EMBL/GenBank/DDBJ databases">
        <authorList>
            <person name="King R."/>
        </authorList>
    </citation>
    <scope>NUCLEOTIDE SEQUENCE</scope>
</reference>
<evidence type="ECO:0000256" key="3">
    <source>
        <dbReference type="ARBA" id="ARBA00022771"/>
    </source>
</evidence>
<keyword evidence="3 5" id="KW-0863">Zinc-finger</keyword>
<evidence type="ECO:0000259" key="6">
    <source>
        <dbReference type="PROSITE" id="PS50157"/>
    </source>
</evidence>
<organism evidence="7 8">
    <name type="scientific">Brassicogethes aeneus</name>
    <name type="common">Rape pollen beetle</name>
    <name type="synonym">Meligethes aeneus</name>
    <dbReference type="NCBI Taxonomy" id="1431903"/>
    <lineage>
        <taxon>Eukaryota</taxon>
        <taxon>Metazoa</taxon>
        <taxon>Ecdysozoa</taxon>
        <taxon>Arthropoda</taxon>
        <taxon>Hexapoda</taxon>
        <taxon>Insecta</taxon>
        <taxon>Pterygota</taxon>
        <taxon>Neoptera</taxon>
        <taxon>Endopterygota</taxon>
        <taxon>Coleoptera</taxon>
        <taxon>Polyphaga</taxon>
        <taxon>Cucujiformia</taxon>
        <taxon>Nitidulidae</taxon>
        <taxon>Meligethinae</taxon>
        <taxon>Brassicogethes</taxon>
    </lineage>
</organism>
<proteinExistence type="predicted"/>
<accession>A0A9P0FDD7</accession>
<dbReference type="SMART" id="SM00355">
    <property type="entry name" value="ZnF_C2H2"/>
    <property type="match status" value="17"/>
</dbReference>
<dbReference type="PANTHER" id="PTHR24403:SF67">
    <property type="entry name" value="FI01116P-RELATED"/>
    <property type="match status" value="1"/>
</dbReference>
<gene>
    <name evidence="7" type="ORF">MELIAE_LOCUS2755</name>
</gene>
<sequence length="855" mass="100636">MTVSVEVSIVELSDNKFQLPLIWRFHFEISKPLALVDGRDSGPGQKSTETDIETIKEIYKCKLCKFTSVDMDRYRIHLKMLHCPYCDVVKTGKHFETHVISKHRVQNNIEKKIQFSDKTIKRYLKLKKYVCMQCSYNTTCHKELVKHKKEHWEDLPCPYCEYTTKEKLAFQKHVCRMHKDQNEIEKKVEITVKMYTCHNCGYAHPELGHYKSHIKTCKKSKFECPECFYTTSNISELHTHIRDHNKQHLICTYCLSKAKCRRLIYGKAKFCPYCTYSTKSNSCIQMHVYNKHKQQNKVEKKFLITQKVVKCKFCSYNTINKSTLNSHEKICKEVQPDYILFQQNVEMCFKELLEPQHIFWASTLIAGLLNFEECSPILLESLLPALEGKSPTLCCEPYSELEKAMPRQKDNEPFMIWLFDESGNIHKKLNSDIEDSIRHCSYCPFTSKCQDTLNTHIKIHKIKSCPYCKYTNNSNVRLQWHVYSKHKRQNDSENKVIITAKILNCKFCLYSTLAKSNLNKHEKCCEKNPQSDEIGNKMKYIKRNIKRHSKFKWFCPYCKHSNIQWHTHSNQGSSNDAGSKFSGSLKVFKCNFCFSTTLSKSWLERHEKAQQSKMENDVKDSQDCPIVTSKKFPIKSKTKGENPRQTRMKKHTYRCEKCGYGVSKLKTYIAHIKRQCKEPQKIKTNVALQAHVFSKHRGLNDIEKKVEFTYKILNCSNCTYATMVTATYKKHVQTCLGPKIQPDIQCPYCKYQTKDRQAFQRHVFRLHNDQNEIEKKVNITIKIYHCPKCEYRQPDSGQFRKHVETCCSMDIMLLCPECLFSTEDQLEYITHIQSHSNDKELKCFYTNTIIKTEND</sequence>
<keyword evidence="2" id="KW-0677">Repeat</keyword>
<keyword evidence="8" id="KW-1185">Reference proteome</keyword>
<dbReference type="Gene3D" id="3.30.160.60">
    <property type="entry name" value="Classic Zinc Finger"/>
    <property type="match status" value="6"/>
</dbReference>
<keyword evidence="4" id="KW-0862">Zinc</keyword>
<dbReference type="Proteomes" id="UP001154078">
    <property type="component" value="Chromosome 11"/>
</dbReference>
<evidence type="ECO:0000256" key="1">
    <source>
        <dbReference type="ARBA" id="ARBA00022723"/>
    </source>
</evidence>
<dbReference type="AlphaFoldDB" id="A0A9P0FDD7"/>
<evidence type="ECO:0000256" key="5">
    <source>
        <dbReference type="PROSITE-ProRule" id="PRU00042"/>
    </source>
</evidence>
<dbReference type="EMBL" id="OV121142">
    <property type="protein sequence ID" value="CAH0549681.1"/>
    <property type="molecule type" value="Genomic_DNA"/>
</dbReference>
<feature type="domain" description="C2H2-type" evidence="6">
    <location>
        <begin position="129"/>
        <end position="156"/>
    </location>
</feature>
<evidence type="ECO:0000256" key="4">
    <source>
        <dbReference type="ARBA" id="ARBA00022833"/>
    </source>
</evidence>
<keyword evidence="1" id="KW-0479">Metal-binding</keyword>
<dbReference type="InterPro" id="IPR050688">
    <property type="entry name" value="Zinc_finger/UBP_domain"/>
</dbReference>